<dbReference type="RefSeq" id="WP_031597338.1">
    <property type="nucleotide sequence ID" value="NZ_JPOQ01000054.1"/>
</dbReference>
<keyword evidence="1" id="KW-0812">Transmembrane</keyword>
<dbReference type="AlphaFoldDB" id="A0A149W0J0"/>
<keyword evidence="1" id="KW-1133">Transmembrane helix</keyword>
<accession>A0A149W0J0</accession>
<keyword evidence="1" id="KW-0472">Membrane</keyword>
<dbReference type="EMBL" id="LRRD01000007">
    <property type="protein sequence ID" value="KXW59009.1"/>
    <property type="molecule type" value="Genomic_DNA"/>
</dbReference>
<evidence type="ECO:0000256" key="1">
    <source>
        <dbReference type="SAM" id="Phobius"/>
    </source>
</evidence>
<organism evidence="2 3">
    <name type="scientific">Ferrovum myxofaciens</name>
    <dbReference type="NCBI Taxonomy" id="416213"/>
    <lineage>
        <taxon>Bacteria</taxon>
        <taxon>Pseudomonadati</taxon>
        <taxon>Pseudomonadota</taxon>
        <taxon>Betaproteobacteria</taxon>
        <taxon>Ferrovales</taxon>
        <taxon>Ferrovaceae</taxon>
        <taxon>Ferrovum</taxon>
    </lineage>
</organism>
<keyword evidence="3" id="KW-1185">Reference proteome</keyword>
<evidence type="ECO:0000313" key="3">
    <source>
        <dbReference type="Proteomes" id="UP000075653"/>
    </source>
</evidence>
<feature type="transmembrane region" description="Helical" evidence="1">
    <location>
        <begin position="347"/>
        <end position="366"/>
    </location>
</feature>
<reference evidence="2 3" key="1">
    <citation type="submission" date="2016-01" db="EMBL/GenBank/DDBJ databases">
        <title>Genome sequence of the acidophilic iron oxidising Ferrovum strain Z-31.</title>
        <authorList>
            <person name="Poehlein A."/>
            <person name="Ullrich S.R."/>
            <person name="Schloemann M."/>
            <person name="Muehling M."/>
            <person name="Daniel R."/>
        </authorList>
    </citation>
    <scope>NUCLEOTIDE SEQUENCE [LARGE SCALE GENOMIC DNA]</scope>
    <source>
        <strain evidence="2 3">Z-31</strain>
    </source>
</reference>
<dbReference type="PATRIC" id="fig|1789004.3.peg.530"/>
<dbReference type="Proteomes" id="UP000075653">
    <property type="component" value="Unassembled WGS sequence"/>
</dbReference>
<protein>
    <submittedName>
        <fullName evidence="2">Uncharacterized protein</fullName>
    </submittedName>
</protein>
<sequence>MSQIINELATIEVSNEVLQQLDLGGICQSFSKNYRNLDNLKNFRSEYEKKNWLMRWWHNDKLRDAQLDSAEVQAEFSKTIGQLMMISIMQSKELSEQQTQLNDQQGKLKTQADGIAEHAGKLQEQHQVLAEQSKKLETLVHEYFSLKGLTEEGAQKLIEIAREVKATKDGMLQEFEARSQSVEAVCAEVQLHMEIVSAQVDERIRLSAEQTQAGIAGVQRETREALTVYEASQRAHQEEVQNALNQGMERLAQSQRETEAVLQSKHADLKSRFSDLFEKHDKQFAAHQEKFGAIDGAVEGLSARSNDLATAIAGAKAGLTSCVEHQQTHHGAMAVFQQEVSKSIKRLHFVAAGLSVVVLGQIWALAHLMK</sequence>
<gene>
    <name evidence="2" type="ORF">FEMY_05320</name>
</gene>
<dbReference type="STRING" id="1789004.FEMY_05320"/>
<proteinExistence type="predicted"/>
<evidence type="ECO:0000313" key="2">
    <source>
        <dbReference type="EMBL" id="KXW59009.1"/>
    </source>
</evidence>
<name>A0A149W0J0_9PROT</name>
<comment type="caution">
    <text evidence="2">The sequence shown here is derived from an EMBL/GenBank/DDBJ whole genome shotgun (WGS) entry which is preliminary data.</text>
</comment>
<dbReference type="OrthoDB" id="9157065at2"/>